<accession>A0A2V0P4D1</accession>
<dbReference type="EMBL" id="BDRX01000034">
    <property type="protein sequence ID" value="GBF92713.1"/>
    <property type="molecule type" value="Genomic_DNA"/>
</dbReference>
<feature type="compositionally biased region" description="Gly residues" evidence="1">
    <location>
        <begin position="163"/>
        <end position="199"/>
    </location>
</feature>
<organism evidence="2 3">
    <name type="scientific">Raphidocelis subcapitata</name>
    <dbReference type="NCBI Taxonomy" id="307507"/>
    <lineage>
        <taxon>Eukaryota</taxon>
        <taxon>Viridiplantae</taxon>
        <taxon>Chlorophyta</taxon>
        <taxon>core chlorophytes</taxon>
        <taxon>Chlorophyceae</taxon>
        <taxon>CS clade</taxon>
        <taxon>Sphaeropleales</taxon>
        <taxon>Selenastraceae</taxon>
        <taxon>Raphidocelis</taxon>
    </lineage>
</organism>
<feature type="compositionally biased region" description="Gly residues" evidence="1">
    <location>
        <begin position="73"/>
        <end position="86"/>
    </location>
</feature>
<feature type="region of interest" description="Disordered" evidence="1">
    <location>
        <begin position="73"/>
        <end position="124"/>
    </location>
</feature>
<feature type="compositionally biased region" description="Low complexity" evidence="1">
    <location>
        <begin position="87"/>
        <end position="124"/>
    </location>
</feature>
<dbReference type="AlphaFoldDB" id="A0A2V0P4D1"/>
<keyword evidence="3" id="KW-1185">Reference proteome</keyword>
<evidence type="ECO:0000256" key="1">
    <source>
        <dbReference type="SAM" id="MobiDB-lite"/>
    </source>
</evidence>
<dbReference type="STRING" id="307507.A0A2V0P4D1"/>
<dbReference type="OrthoDB" id="10547993at2759"/>
<dbReference type="Proteomes" id="UP000247498">
    <property type="component" value="Unassembled WGS sequence"/>
</dbReference>
<gene>
    <name evidence="2" type="ORF">Rsub_05082</name>
</gene>
<sequence length="467" mass="46827">MPKQELKQVIAKLNGIVLKTQREVASLCEAQRALRLRAVSAEVALMHCSALLRLAALRGDPLAAAVLPAPSGASGGGGGGRGGGGAAATAGSGTTSGGDTLSGDSALASGSPAPAAASSGDSADAASTPAAAALRELQDYVRDLLSELEAVTEDGAAGESDGGEMGASGGGGGDPGGSSGGDGGGGGSGSGVGSGSGRGGRARSRAILLASAGLPFDLDIHWSPERAAANADSHDTSPLGIRAKIVSLTQSFGPLLLRVTNGAYNADAAARRIEALRTDGLEFAALIRSHAGAEPVLDTHLAPVLAEPGDDSYPMGPPPPSHFEFAVKQMELTPEQEELIVVHLSAWKERADDLMARRESLLALCRDVPDVGDREEAIAQVEFLQTIYLLVHAAYDLGFNDTLISPVQFAALLLASFPYIPSPPAVLQALLQVRAARGAEAEAAAGPGGGAAAEAGGKAKAAPRRAL</sequence>
<dbReference type="InParanoid" id="A0A2V0P4D1"/>
<protein>
    <submittedName>
        <fullName evidence="2">Uncharacterized protein</fullName>
    </submittedName>
</protein>
<evidence type="ECO:0000313" key="2">
    <source>
        <dbReference type="EMBL" id="GBF92713.1"/>
    </source>
</evidence>
<feature type="region of interest" description="Disordered" evidence="1">
    <location>
        <begin position="154"/>
        <end position="199"/>
    </location>
</feature>
<name>A0A2V0P4D1_9CHLO</name>
<feature type="region of interest" description="Disordered" evidence="1">
    <location>
        <begin position="443"/>
        <end position="467"/>
    </location>
</feature>
<comment type="caution">
    <text evidence="2">The sequence shown here is derived from an EMBL/GenBank/DDBJ whole genome shotgun (WGS) entry which is preliminary data.</text>
</comment>
<reference evidence="2 3" key="1">
    <citation type="journal article" date="2018" name="Sci. Rep.">
        <title>Raphidocelis subcapitata (=Pseudokirchneriella subcapitata) provides an insight into genome evolution and environmental adaptations in the Sphaeropleales.</title>
        <authorList>
            <person name="Suzuki S."/>
            <person name="Yamaguchi H."/>
            <person name="Nakajima N."/>
            <person name="Kawachi M."/>
        </authorList>
    </citation>
    <scope>NUCLEOTIDE SEQUENCE [LARGE SCALE GENOMIC DNA]</scope>
    <source>
        <strain evidence="2 3">NIES-35</strain>
    </source>
</reference>
<proteinExistence type="predicted"/>
<evidence type="ECO:0000313" key="3">
    <source>
        <dbReference type="Proteomes" id="UP000247498"/>
    </source>
</evidence>